<protein>
    <submittedName>
        <fullName evidence="2">HVA22-like protein a</fullName>
    </submittedName>
</protein>
<organism evidence="2">
    <name type="scientific">Zea mays</name>
    <name type="common">Maize</name>
    <dbReference type="NCBI Taxonomy" id="4577"/>
    <lineage>
        <taxon>Eukaryota</taxon>
        <taxon>Viridiplantae</taxon>
        <taxon>Streptophyta</taxon>
        <taxon>Embryophyta</taxon>
        <taxon>Tracheophyta</taxon>
        <taxon>Spermatophyta</taxon>
        <taxon>Magnoliopsida</taxon>
        <taxon>Liliopsida</taxon>
        <taxon>Poales</taxon>
        <taxon>Poaceae</taxon>
        <taxon>PACMAD clade</taxon>
        <taxon>Panicoideae</taxon>
        <taxon>Andropogonodae</taxon>
        <taxon>Andropogoneae</taxon>
        <taxon>Tripsacinae</taxon>
        <taxon>Zea</taxon>
    </lineage>
</organism>
<evidence type="ECO:0000256" key="1">
    <source>
        <dbReference type="SAM" id="MobiDB-lite"/>
    </source>
</evidence>
<dbReference type="EMBL" id="CM000785">
    <property type="protein sequence ID" value="AQL00995.1"/>
    <property type="molecule type" value="Genomic_DNA"/>
</dbReference>
<feature type="compositionally biased region" description="Polar residues" evidence="1">
    <location>
        <begin position="54"/>
        <end position="74"/>
    </location>
</feature>
<sequence>MMCCQLQRDILNKMDLKHLRSSSASLPSLQNQEAQSGRSWRRQRLKENHGVKIPSTTKITDTKPLQNPPSSLKTTFAHEPHASFLVASD</sequence>
<gene>
    <name evidence="2" type="ORF">ZEAMMB73_Zm00001d044838</name>
</gene>
<reference evidence="2" key="1">
    <citation type="submission" date="2015-12" db="EMBL/GenBank/DDBJ databases">
        <title>Update maize B73 reference genome by single molecule sequencing technologies.</title>
        <authorList>
            <consortium name="Maize Genome Sequencing Project"/>
            <person name="Ware D."/>
        </authorList>
    </citation>
    <scope>NUCLEOTIDE SEQUENCE</scope>
    <source>
        <tissue evidence="2">Seedling</tissue>
    </source>
</reference>
<accession>A0A1D6NRT6</accession>
<evidence type="ECO:0000313" key="2">
    <source>
        <dbReference type="EMBL" id="AQL00995.1"/>
    </source>
</evidence>
<feature type="region of interest" description="Disordered" evidence="1">
    <location>
        <begin position="22"/>
        <end position="78"/>
    </location>
</feature>
<proteinExistence type="predicted"/>
<feature type="compositionally biased region" description="Polar residues" evidence="1">
    <location>
        <begin position="22"/>
        <end position="38"/>
    </location>
</feature>
<name>A0A1D6NRT6_MAIZE</name>
<dbReference type="AlphaFoldDB" id="A0A1D6NRT6"/>